<comment type="caution">
    <text evidence="2">The sequence shown here is derived from an EMBL/GenBank/DDBJ whole genome shotgun (WGS) entry which is preliminary data.</text>
</comment>
<accession>A0ABQ9HVL2</accession>
<name>A0ABQ9HVL2_9NEOP</name>
<organism evidence="2 3">
    <name type="scientific">Dryococelus australis</name>
    <dbReference type="NCBI Taxonomy" id="614101"/>
    <lineage>
        <taxon>Eukaryota</taxon>
        <taxon>Metazoa</taxon>
        <taxon>Ecdysozoa</taxon>
        <taxon>Arthropoda</taxon>
        <taxon>Hexapoda</taxon>
        <taxon>Insecta</taxon>
        <taxon>Pterygota</taxon>
        <taxon>Neoptera</taxon>
        <taxon>Polyneoptera</taxon>
        <taxon>Phasmatodea</taxon>
        <taxon>Verophasmatodea</taxon>
        <taxon>Anareolatae</taxon>
        <taxon>Phasmatidae</taxon>
        <taxon>Eurycanthinae</taxon>
        <taxon>Dryococelus</taxon>
    </lineage>
</organism>
<sequence>MACNSGFQSVDLSLRMELVYPGSMPGRSIAFRAGEGEKEARTGQRRNVTAGGKREIREKIPTTCGIVRHDSHVRKPGSDPSAGNRTRFAQVGSERSSLSARTAALQKGRKTDFMTVRCKQSSIEMRAEKYTRIVRKLGQRALKITDAETAAYTATSSHTRQRNGGLAKKMQERRLLG</sequence>
<reference evidence="2 3" key="1">
    <citation type="submission" date="2023-02" db="EMBL/GenBank/DDBJ databases">
        <title>LHISI_Scaffold_Assembly.</title>
        <authorList>
            <person name="Stuart O.P."/>
            <person name="Cleave R."/>
            <person name="Magrath M.J.L."/>
            <person name="Mikheyev A.S."/>
        </authorList>
    </citation>
    <scope>NUCLEOTIDE SEQUENCE [LARGE SCALE GENOMIC DNA]</scope>
    <source>
        <strain evidence="2">Daus_M_001</strain>
        <tissue evidence="2">Leg muscle</tissue>
    </source>
</reference>
<keyword evidence="3" id="KW-1185">Reference proteome</keyword>
<protein>
    <submittedName>
        <fullName evidence="2">Uncharacterized protein</fullName>
    </submittedName>
</protein>
<feature type="region of interest" description="Disordered" evidence="1">
    <location>
        <begin position="155"/>
        <end position="177"/>
    </location>
</feature>
<proteinExistence type="predicted"/>
<dbReference type="EMBL" id="JARBHB010000003">
    <property type="protein sequence ID" value="KAJ8888416.1"/>
    <property type="molecule type" value="Genomic_DNA"/>
</dbReference>
<gene>
    <name evidence="2" type="ORF">PR048_007906</name>
</gene>
<evidence type="ECO:0000313" key="3">
    <source>
        <dbReference type="Proteomes" id="UP001159363"/>
    </source>
</evidence>
<dbReference type="Proteomes" id="UP001159363">
    <property type="component" value="Chromosome 3"/>
</dbReference>
<evidence type="ECO:0000256" key="1">
    <source>
        <dbReference type="SAM" id="MobiDB-lite"/>
    </source>
</evidence>
<evidence type="ECO:0000313" key="2">
    <source>
        <dbReference type="EMBL" id="KAJ8888416.1"/>
    </source>
</evidence>